<accession>A0ACC8X821</accession>
<comment type="caution">
    <text evidence="1">The sequence shown here is derived from an EMBL/GenBank/DDBJ whole genome shotgun (WGS) entry which is preliminary data.</text>
</comment>
<reference evidence="1" key="1">
    <citation type="submission" date="2016-08" db="EMBL/GenBank/DDBJ databases">
        <authorList>
            <person name="Ngugi D.K."/>
            <person name="Miyake S."/>
            <person name="Stingl U."/>
        </authorList>
    </citation>
    <scope>NUCLEOTIDE SEQUENCE</scope>
    <source>
        <strain evidence="1">SCG-D08WGA-EpuloA1</strain>
    </source>
</reference>
<organism evidence="1 2">
    <name type="scientific">Candidatus Epulonipiscium fishelsonii</name>
    <dbReference type="NCBI Taxonomy" id="77094"/>
    <lineage>
        <taxon>Bacteria</taxon>
        <taxon>Bacillati</taxon>
        <taxon>Bacillota</taxon>
        <taxon>Clostridia</taxon>
        <taxon>Lachnospirales</taxon>
        <taxon>Lachnospiraceae</taxon>
        <taxon>Candidatus Epulonipiscium</taxon>
    </lineage>
</organism>
<gene>
    <name evidence="1" type="ORF">AN640_02925</name>
</gene>
<evidence type="ECO:0000313" key="1">
    <source>
        <dbReference type="EMBL" id="ONI38054.1"/>
    </source>
</evidence>
<keyword evidence="2" id="KW-1185">Reference proteome</keyword>
<name>A0ACC8X821_9FIRM</name>
<protein>
    <submittedName>
        <fullName evidence="1">Uncharacterized protein</fullName>
    </submittedName>
</protein>
<sequence length="796" mass="89121">MRKKLAIIFMSFGLTFPAQAEILHTISEHETVTKGVELLKDQHLTPKGWQDVYILKIDLDEENVKVKPLTPEVLDEKDTMSNLVDNAGAVAGLNADFFSLTMNTPSFGPIWSDGDVLQAYTTQLVGVGPLMDMATLVINDDNNILMDYYDTRVNLIVNGELIGQANGFNKITQTLTTPVVMDTRYLNNTQKIMDKYPETCTIVIEDGKVKEQLEDGEATDIPENGYVILMDEYNSVEYFEKIPLGSDFKVEVEVYLGEDIIENIDLGIGGGGIIIEDGEESTQPSNIVGRNIRNPRSVVATTENEDELLLIGIDGRGDSIGANHQEVIDLLKYYNVKDAIYLDGGGSTTVVSRPAGKFDTEVQNVPSDGKERDVINGIGIFSIEEPSDLDKLYIDFSTAHPSINEPTIIEVTGVDENGNPVQINNEEIEFSVIGIEGNFLDGIFYPKTSGKGLIIAKVGNTEVAQEIFVSEVPDFTIISSRIPKFEKETLQAFENYTPKWGGNTSQITGLIEKDTTVKHSGSSSAKMLYSLGKSKNKQVAYAIFDEPIEIPENATDFSLWVNAENQGGALKLELVDEDEKTHYVTLTNDINFKGWRQLNVSLANYAPSKLTKIYTTVNKTSKPVVYTLYFDDISILKDNKDIIMDQLLMDPMYRKLLLEDDSGGYVVDLQQIVFENYDGYLELNDRDVDVIMIDTNSGGLGTQWNKLKYSLDHSDAKYIVLVMENNPLNNFRNKKEGEALHDYLLEYKDKTNKDIFVVNYNAEQQNVTIKDDIRYIDNTELNGKFKVLDEEIFYSL</sequence>
<proteinExistence type="predicted"/>
<evidence type="ECO:0000313" key="2">
    <source>
        <dbReference type="Proteomes" id="UP000188637"/>
    </source>
</evidence>
<dbReference type="EMBL" id="LJHD01000305">
    <property type="protein sequence ID" value="ONI38054.1"/>
    <property type="molecule type" value="Genomic_DNA"/>
</dbReference>
<dbReference type="Proteomes" id="UP000188637">
    <property type="component" value="Unassembled WGS sequence"/>
</dbReference>